<reference evidence="1" key="1">
    <citation type="submission" date="2020-10" db="EMBL/GenBank/DDBJ databases">
        <title>The Whole-Genome Sequence of Metschnikowia persimmonesis, a Novel Endophytic Yeast Species Isolated from Medicinal Plant Diospyros kaki Thumb.</title>
        <authorList>
            <person name="Rahmat E."/>
            <person name="Kang Y."/>
        </authorList>
    </citation>
    <scope>NUCLEOTIDE SEQUENCE</scope>
    <source>
        <strain evidence="1">KIOM G15050</strain>
    </source>
</reference>
<dbReference type="Proteomes" id="UP000649328">
    <property type="component" value="Unassembled WGS sequence"/>
</dbReference>
<sequence>MEEYSAEQRHEMSLKLSQEDFFSTWATQANKHAGGVARACGRAIASASNEETFKPYMMQMLL</sequence>
<evidence type="ECO:0000313" key="2">
    <source>
        <dbReference type="Proteomes" id="UP000649328"/>
    </source>
</evidence>
<evidence type="ECO:0000313" key="1">
    <source>
        <dbReference type="EMBL" id="KAF8004925.1"/>
    </source>
</evidence>
<gene>
    <name evidence="1" type="ORF">HF325_000382</name>
</gene>
<organism evidence="1 2">
    <name type="scientific">Metschnikowia pulcherrima</name>
    <dbReference type="NCBI Taxonomy" id="27326"/>
    <lineage>
        <taxon>Eukaryota</taxon>
        <taxon>Fungi</taxon>
        <taxon>Dikarya</taxon>
        <taxon>Ascomycota</taxon>
        <taxon>Saccharomycotina</taxon>
        <taxon>Pichiomycetes</taxon>
        <taxon>Metschnikowiaceae</taxon>
        <taxon>Metschnikowia</taxon>
    </lineage>
</organism>
<name>A0A8H7GW84_9ASCO</name>
<proteinExistence type="predicted"/>
<protein>
    <submittedName>
        <fullName evidence="1">Uncharacterized protein</fullName>
    </submittedName>
</protein>
<dbReference type="AlphaFoldDB" id="A0A8H7GW84"/>
<dbReference type="EMBL" id="JACBPP010000001">
    <property type="protein sequence ID" value="KAF8004925.1"/>
    <property type="molecule type" value="Genomic_DNA"/>
</dbReference>
<comment type="caution">
    <text evidence="1">The sequence shown here is derived from an EMBL/GenBank/DDBJ whole genome shotgun (WGS) entry which is preliminary data.</text>
</comment>
<keyword evidence="2" id="KW-1185">Reference proteome</keyword>
<accession>A0A8H7GW84</accession>